<feature type="signal peptide" evidence="1">
    <location>
        <begin position="1"/>
        <end position="21"/>
    </location>
</feature>
<name>A0ABY9YSJ3_9GAMM</name>
<keyword evidence="3" id="KW-1185">Reference proteome</keyword>
<protein>
    <submittedName>
        <fullName evidence="2">Excinuclease ATPase subunit</fullName>
    </submittedName>
</protein>
<evidence type="ECO:0000256" key="1">
    <source>
        <dbReference type="SAM" id="SignalP"/>
    </source>
</evidence>
<gene>
    <name evidence="2" type="ORF">PDM29_06380</name>
</gene>
<reference evidence="2 3" key="1">
    <citation type="submission" date="2022-12" db="EMBL/GenBank/DDBJ databases">
        <title>Two new species, Stenotrophomonas aracearum and Stenotrophomonas oahuensis, isolated from Anthurium (Araceae family) in Hawaii.</title>
        <authorList>
            <person name="Chunag S.C."/>
            <person name="Dobhal S."/>
            <person name="Alvarez A."/>
            <person name="Arif M."/>
        </authorList>
    </citation>
    <scope>NUCLEOTIDE SEQUENCE [LARGE SCALE GENOMIC DNA]</scope>
    <source>
        <strain evidence="2 3">A5586</strain>
    </source>
</reference>
<dbReference type="EMBL" id="CP115541">
    <property type="protein sequence ID" value="WNH53905.1"/>
    <property type="molecule type" value="Genomic_DNA"/>
</dbReference>
<evidence type="ECO:0000313" key="2">
    <source>
        <dbReference type="EMBL" id="WNH53905.1"/>
    </source>
</evidence>
<feature type="chain" id="PRO_5046802235" evidence="1">
    <location>
        <begin position="22"/>
        <end position="159"/>
    </location>
</feature>
<proteinExistence type="predicted"/>
<dbReference type="RefSeq" id="WP_260341530.1">
    <property type="nucleotide sequence ID" value="NZ_CP115541.1"/>
</dbReference>
<organism evidence="2 3">
    <name type="scientific">Stenotrophomonas oahuensis</name>
    <dbReference type="NCBI Taxonomy" id="3003271"/>
    <lineage>
        <taxon>Bacteria</taxon>
        <taxon>Pseudomonadati</taxon>
        <taxon>Pseudomonadota</taxon>
        <taxon>Gammaproteobacteria</taxon>
        <taxon>Lysobacterales</taxon>
        <taxon>Lysobacteraceae</taxon>
        <taxon>Stenotrophomonas</taxon>
    </lineage>
</organism>
<dbReference type="Proteomes" id="UP001302072">
    <property type="component" value="Chromosome"/>
</dbReference>
<evidence type="ECO:0000313" key="3">
    <source>
        <dbReference type="Proteomes" id="UP001302072"/>
    </source>
</evidence>
<accession>A0ABY9YSJ3</accession>
<keyword evidence="1" id="KW-0732">Signal</keyword>
<sequence length="159" mass="16980">MRRFALIAGVALFALASTAQARDTPVHQSLQELVDSQTARDAGIDGSVKFYLAGQKVNVLQRLGEDVTNKKTNAANKSDEEACRWVALSALKALQDGAKSRGANAVVDIVSYYKKNEFKSTTDYECYAGAILAGVALKGTYAKVGAAAKPAAEPKRRAR</sequence>